<dbReference type="Proteomes" id="UP000429607">
    <property type="component" value="Unassembled WGS sequence"/>
</dbReference>
<sequence>MQKPSLPTEEVSSMMLRGMSTLCERGMPYSESKWEEFWAYFRKPWLEMYPSHLWNIRGILRAGANRTKKNLERYNRKLNDSFPTGHPSIPTLVDVIVGHASRYVDLLEDIARKRARAPPTELTLFRPSSCRLRRAGEGPLLMEEAAHAGGGALLLTKDALHVVKAHALLVGMKGVLVVGRLLRVEDALSVL</sequence>
<comment type="caution">
    <text evidence="1">The sequence shown here is derived from an EMBL/GenBank/DDBJ whole genome shotgun (WGS) entry which is preliminary data.</text>
</comment>
<evidence type="ECO:0000313" key="2">
    <source>
        <dbReference type="Proteomes" id="UP000429607"/>
    </source>
</evidence>
<accession>A0A6A3MUW1</accession>
<reference evidence="1 2" key="1">
    <citation type="submission" date="2018-09" db="EMBL/GenBank/DDBJ databases">
        <title>Genomic investigation of the strawberry pathogen Phytophthora fragariae indicates pathogenicity is determined by transcriptional variation in three key races.</title>
        <authorList>
            <person name="Adams T.M."/>
            <person name="Armitage A.D."/>
            <person name="Sobczyk M.K."/>
            <person name="Bates H.J."/>
            <person name="Dunwell J.M."/>
            <person name="Nellist C.F."/>
            <person name="Harrison R.J."/>
        </authorList>
    </citation>
    <scope>NUCLEOTIDE SEQUENCE [LARGE SCALE GENOMIC DNA]</scope>
    <source>
        <strain evidence="1 2">SCRP249</strain>
    </source>
</reference>
<gene>
    <name evidence="1" type="ORF">PR001_g10540</name>
</gene>
<evidence type="ECO:0000313" key="1">
    <source>
        <dbReference type="EMBL" id="KAE9032613.1"/>
    </source>
</evidence>
<organism evidence="1 2">
    <name type="scientific">Phytophthora rubi</name>
    <dbReference type="NCBI Taxonomy" id="129364"/>
    <lineage>
        <taxon>Eukaryota</taxon>
        <taxon>Sar</taxon>
        <taxon>Stramenopiles</taxon>
        <taxon>Oomycota</taxon>
        <taxon>Peronosporomycetes</taxon>
        <taxon>Peronosporales</taxon>
        <taxon>Peronosporaceae</taxon>
        <taxon>Phytophthora</taxon>
    </lineage>
</organism>
<protein>
    <submittedName>
        <fullName evidence="1">Uncharacterized protein</fullName>
    </submittedName>
</protein>
<dbReference type="AlphaFoldDB" id="A0A6A3MUW1"/>
<name>A0A6A3MUW1_9STRA</name>
<proteinExistence type="predicted"/>
<dbReference type="EMBL" id="QXFV01000621">
    <property type="protein sequence ID" value="KAE9032613.1"/>
    <property type="molecule type" value="Genomic_DNA"/>
</dbReference>